<dbReference type="Pfam" id="PF09136">
    <property type="entry name" value="Glucodextran_B"/>
    <property type="match status" value="1"/>
</dbReference>
<dbReference type="InterPro" id="IPR013783">
    <property type="entry name" value="Ig-like_fold"/>
</dbReference>
<organism evidence="1">
    <name type="scientific">Siphoviridae sp. ctoyo6</name>
    <dbReference type="NCBI Taxonomy" id="2825674"/>
    <lineage>
        <taxon>Viruses</taxon>
        <taxon>Duplodnaviria</taxon>
        <taxon>Heunggongvirae</taxon>
        <taxon>Uroviricota</taxon>
        <taxon>Caudoviricetes</taxon>
    </lineage>
</organism>
<dbReference type="EMBL" id="BK015998">
    <property type="protein sequence ID" value="DAF88908.1"/>
    <property type="molecule type" value="Genomic_DNA"/>
</dbReference>
<name>A0A8S5U373_9CAUD</name>
<sequence>MAITKVRVKINGTWTNLTKNASTGKWTGTVTAPSITSYNQTGRYYPITIEATNDAGTVKTVDATDATLGVTLRLVVKETTKPVIKLVQPSNGAYISNNKLPIIFDVTDEANGSGVNLLSVALKLAGTTYKDGSTGMTKTAITNGYRFTYTPQAALADGVKAIEITASDYDGNAAAKVSASYTVDTVPPTLTLSSPQTGLITNQKSCVVNGVTNDALSSPVTVTITHGSNSYKPSIGSNGAFSQALTLTEGTNTITVVAKDAAGKTTTITLTVKLDTSVPTIKSAVFAPNPVNASASVQITLEVE</sequence>
<evidence type="ECO:0000313" key="1">
    <source>
        <dbReference type="EMBL" id="DAF88908.1"/>
    </source>
</evidence>
<proteinExistence type="predicted"/>
<accession>A0A8S5U373</accession>
<protein>
    <submittedName>
        <fullName evidence="1">Ig-like domain protein</fullName>
    </submittedName>
</protein>
<dbReference type="Gene3D" id="2.60.40.10">
    <property type="entry name" value="Immunoglobulins"/>
    <property type="match status" value="2"/>
</dbReference>
<reference evidence="1" key="1">
    <citation type="journal article" date="2021" name="Proc. Natl. Acad. Sci. U.S.A.">
        <title>A Catalog of Tens of Thousands of Viruses from Human Metagenomes Reveals Hidden Associations with Chronic Diseases.</title>
        <authorList>
            <person name="Tisza M.J."/>
            <person name="Buck C.B."/>
        </authorList>
    </citation>
    <scope>NUCLEOTIDE SEQUENCE</scope>
    <source>
        <strain evidence="1">Ctoyo6</strain>
    </source>
</reference>